<name>A0A8S3XAY5_PARAO</name>
<accession>A0A8S3XAY5</accession>
<dbReference type="InterPro" id="IPR052828">
    <property type="entry name" value="NELF-A_domain"/>
</dbReference>
<dbReference type="EMBL" id="CAJQZP010001060">
    <property type="protein sequence ID" value="CAG5014350.1"/>
    <property type="molecule type" value="Genomic_DNA"/>
</dbReference>
<organism evidence="3 4">
    <name type="scientific">Parnassius apollo</name>
    <name type="common">Apollo butterfly</name>
    <name type="synonym">Papilio apollo</name>
    <dbReference type="NCBI Taxonomy" id="110799"/>
    <lineage>
        <taxon>Eukaryota</taxon>
        <taxon>Metazoa</taxon>
        <taxon>Ecdysozoa</taxon>
        <taxon>Arthropoda</taxon>
        <taxon>Hexapoda</taxon>
        <taxon>Insecta</taxon>
        <taxon>Pterygota</taxon>
        <taxon>Neoptera</taxon>
        <taxon>Endopterygota</taxon>
        <taxon>Lepidoptera</taxon>
        <taxon>Glossata</taxon>
        <taxon>Ditrysia</taxon>
        <taxon>Papilionoidea</taxon>
        <taxon>Papilionidae</taxon>
        <taxon>Parnassiinae</taxon>
        <taxon>Parnassini</taxon>
        <taxon>Parnassius</taxon>
        <taxon>Parnassius</taxon>
    </lineage>
</organism>
<dbReference type="GO" id="GO:0032021">
    <property type="term" value="C:NELF complex"/>
    <property type="evidence" value="ECO:0007669"/>
    <property type="project" value="TreeGrafter"/>
</dbReference>
<feature type="region of interest" description="Disordered" evidence="1">
    <location>
        <begin position="452"/>
        <end position="493"/>
    </location>
</feature>
<dbReference type="InterPro" id="IPR056557">
    <property type="entry name" value="NELF-A_N"/>
</dbReference>
<dbReference type="Proteomes" id="UP000691718">
    <property type="component" value="Unassembled WGS sequence"/>
</dbReference>
<dbReference type="PANTHER" id="PTHR13328">
    <property type="entry name" value="NEGATIVE ELONGATION FACTOR A NELF-A"/>
    <property type="match status" value="1"/>
</dbReference>
<dbReference type="AlphaFoldDB" id="A0A8S3XAY5"/>
<dbReference type="PANTHER" id="PTHR13328:SF4">
    <property type="entry name" value="NEGATIVE ELONGATION FACTOR A"/>
    <property type="match status" value="1"/>
</dbReference>
<sequence length="623" mass="68342">MPQFSCKMANVRDSDTSLWLHNKLGISNDSWTSGSICTQLNAEVLKNIKDCFPDLQTQVKLKLLLSFFHIPRRNVEEWRNELEEIIEVAAVDSDLWVAMLAEVLKTFPSAGTLNTEIAEFDETRPIFSDMIGELRRALAKHSDLGLLPLECLYLNKNALVSVVGQQPNPVKHFTLKRKPKSVALRSELLAKATEVQANQKKAQAPTVPVRSRGMPRKMTDTTPLKGLPSRWAARSGGRAAPVPLPRAAPRAGIKLLDINEQPATHAQIKKRRKLEMEEGAKKQPPAAPPSPPPDYAKGLNNYQMPKVEEQPTNEPLTPSSSAETVHTEPEASAPTDTTAPLSSPVLLQQTTGAKPIVIGQQPKLLIAGQAGGKPLLLSAQNLLNTSAVILQGGGKAVLLQNIKPMSQPVVQAAARNVPQATQPIQHPIPVQMVTPVQRPTVPTVGAVGAAAVHAQPPPPTAPLQPQQQQQQQQQQQLQQQPQPQPQQQQQTPLLPRRGLSLTREQMLEAQDMFRNANRVTRPEKALILGFMAGSRDNPCPNLGNIVTIKLSENIENVLQSDDTYLTMLSEMHFQMNYNNGQWTRLKKYRHIDGMVPQKIPPGSTVISANNQQPVVSIANQSVS</sequence>
<dbReference type="GO" id="GO:0034244">
    <property type="term" value="P:negative regulation of transcription elongation by RNA polymerase II"/>
    <property type="evidence" value="ECO:0007669"/>
    <property type="project" value="TreeGrafter"/>
</dbReference>
<dbReference type="OrthoDB" id="2135488at2759"/>
<comment type="caution">
    <text evidence="3">The sequence shown here is derived from an EMBL/GenBank/DDBJ whole genome shotgun (WGS) entry which is preliminary data.</text>
</comment>
<feature type="compositionally biased region" description="Low complexity" evidence="1">
    <location>
        <begin position="229"/>
        <end position="252"/>
    </location>
</feature>
<evidence type="ECO:0000313" key="4">
    <source>
        <dbReference type="Proteomes" id="UP000691718"/>
    </source>
</evidence>
<proteinExistence type="predicted"/>
<keyword evidence="4" id="KW-1185">Reference proteome</keyword>
<feature type="compositionally biased region" description="Polar residues" evidence="1">
    <location>
        <begin position="310"/>
        <end position="324"/>
    </location>
</feature>
<protein>
    <submittedName>
        <fullName evidence="3">(apollo) hypothetical protein</fullName>
    </submittedName>
</protein>
<dbReference type="InterPro" id="IPR037517">
    <property type="entry name" value="HDAG_dom"/>
</dbReference>
<evidence type="ECO:0000256" key="1">
    <source>
        <dbReference type="SAM" id="MobiDB-lite"/>
    </source>
</evidence>
<dbReference type="PROSITE" id="PS51838">
    <property type="entry name" value="HDAG"/>
    <property type="match status" value="1"/>
</dbReference>
<evidence type="ECO:0000313" key="3">
    <source>
        <dbReference type="EMBL" id="CAG5014350.1"/>
    </source>
</evidence>
<evidence type="ECO:0000259" key="2">
    <source>
        <dbReference type="PROSITE" id="PS51838"/>
    </source>
</evidence>
<feature type="domain" description="HDAg" evidence="2">
    <location>
        <begin position="96"/>
        <end position="262"/>
    </location>
</feature>
<feature type="compositionally biased region" description="Low complexity" evidence="1">
    <location>
        <begin position="463"/>
        <end position="493"/>
    </location>
</feature>
<gene>
    <name evidence="3" type="ORF">PAPOLLO_LOCUS16139</name>
</gene>
<feature type="compositionally biased region" description="Pro residues" evidence="1">
    <location>
        <begin position="285"/>
        <end position="294"/>
    </location>
</feature>
<reference evidence="3" key="1">
    <citation type="submission" date="2021-04" db="EMBL/GenBank/DDBJ databases">
        <authorList>
            <person name="Tunstrom K."/>
        </authorList>
    </citation>
    <scope>NUCLEOTIDE SEQUENCE</scope>
</reference>
<feature type="region of interest" description="Disordered" evidence="1">
    <location>
        <begin position="194"/>
        <end position="341"/>
    </location>
</feature>
<dbReference type="Pfam" id="PF23553">
    <property type="entry name" value="NELF-A_N"/>
    <property type="match status" value="1"/>
</dbReference>